<keyword evidence="1" id="KW-0472">Membrane</keyword>
<accession>A0A9X5I5Z1</accession>
<sequence length="193" mass="20622">MRRLSVRKNNQNKGFSLIEILIIVVIIGILAAIAVPSFAGSLDRVKLNQAVVEVRGILQEAQRQAIRKSQPCDVMLTLSTTPIQITANCGVTGDRNLSQRVQLITNISQITGNPIKITFGILGTAEFTVITSTNPPPPVDSSGKLIFSVAHSSIRDKKCLAISNTLGLTRSGEYTGNSTTANQITDNGMCTAS</sequence>
<evidence type="ECO:0000313" key="2">
    <source>
        <dbReference type="EMBL" id="NHC36555.1"/>
    </source>
</evidence>
<dbReference type="InterPro" id="IPR012902">
    <property type="entry name" value="N_methyl_site"/>
</dbReference>
<organism evidence="2 3">
    <name type="scientific">Scytonema millei VB511283</name>
    <dbReference type="NCBI Taxonomy" id="1245923"/>
    <lineage>
        <taxon>Bacteria</taxon>
        <taxon>Bacillati</taxon>
        <taxon>Cyanobacteriota</taxon>
        <taxon>Cyanophyceae</taxon>
        <taxon>Nostocales</taxon>
        <taxon>Scytonemataceae</taxon>
        <taxon>Scytonema</taxon>
    </lineage>
</organism>
<dbReference type="PROSITE" id="PS00409">
    <property type="entry name" value="PROKAR_NTER_METHYL"/>
    <property type="match status" value="1"/>
</dbReference>
<dbReference type="Pfam" id="PF07963">
    <property type="entry name" value="N_methyl"/>
    <property type="match status" value="1"/>
</dbReference>
<keyword evidence="1" id="KW-1133">Transmembrane helix</keyword>
<dbReference type="EMBL" id="JTJC03000005">
    <property type="protein sequence ID" value="NHC36555.1"/>
    <property type="molecule type" value="Genomic_DNA"/>
</dbReference>
<dbReference type="SUPFAM" id="SSF54523">
    <property type="entry name" value="Pili subunits"/>
    <property type="match status" value="1"/>
</dbReference>
<protein>
    <submittedName>
        <fullName evidence="2">Prepilin-type N-terminal cleavage/methylation domain-containing protein</fullName>
    </submittedName>
</protein>
<keyword evidence="1" id="KW-0812">Transmembrane</keyword>
<evidence type="ECO:0000256" key="1">
    <source>
        <dbReference type="SAM" id="Phobius"/>
    </source>
</evidence>
<dbReference type="RefSeq" id="WP_052290097.1">
    <property type="nucleotide sequence ID" value="NZ_JTJC03000005.1"/>
</dbReference>
<keyword evidence="3" id="KW-1185">Reference proteome</keyword>
<proteinExistence type="predicted"/>
<gene>
    <name evidence="2" type="ORF">QH73_0018230</name>
</gene>
<dbReference type="OrthoDB" id="570878at2"/>
<dbReference type="NCBIfam" id="TIGR02532">
    <property type="entry name" value="IV_pilin_GFxxxE"/>
    <property type="match status" value="1"/>
</dbReference>
<dbReference type="Gene3D" id="3.30.700.10">
    <property type="entry name" value="Glycoprotein, Type 4 Pilin"/>
    <property type="match status" value="1"/>
</dbReference>
<dbReference type="AlphaFoldDB" id="A0A9X5I5Z1"/>
<dbReference type="InterPro" id="IPR045584">
    <property type="entry name" value="Pilin-like"/>
</dbReference>
<evidence type="ECO:0000313" key="3">
    <source>
        <dbReference type="Proteomes" id="UP000031532"/>
    </source>
</evidence>
<name>A0A9X5I5Z1_9CYAN</name>
<reference evidence="2 3" key="1">
    <citation type="journal article" date="2015" name="Genome Announc.">
        <title>Draft Genome Sequence of the Terrestrial Cyanobacterium Scytonema millei VB511283, Isolated from Eastern India.</title>
        <authorList>
            <person name="Sen D."/>
            <person name="Chandrababunaidu M.M."/>
            <person name="Singh D."/>
            <person name="Sanghi N."/>
            <person name="Ghorai A."/>
            <person name="Mishra G.P."/>
            <person name="Madduluri M."/>
            <person name="Adhikary S.P."/>
            <person name="Tripathy S."/>
        </authorList>
    </citation>
    <scope>NUCLEOTIDE SEQUENCE [LARGE SCALE GENOMIC DNA]</scope>
    <source>
        <strain evidence="2 3">VB511283</strain>
    </source>
</reference>
<comment type="caution">
    <text evidence="2">The sequence shown here is derived from an EMBL/GenBank/DDBJ whole genome shotgun (WGS) entry which is preliminary data.</text>
</comment>
<dbReference type="Proteomes" id="UP000031532">
    <property type="component" value="Unassembled WGS sequence"/>
</dbReference>
<feature type="transmembrane region" description="Helical" evidence="1">
    <location>
        <begin position="20"/>
        <end position="39"/>
    </location>
</feature>